<protein>
    <submittedName>
        <fullName evidence="2">Uncharacterized protein</fullName>
    </submittedName>
</protein>
<accession>A0ABR1QJ96</accession>
<evidence type="ECO:0000313" key="3">
    <source>
        <dbReference type="Proteomes" id="UP001391051"/>
    </source>
</evidence>
<comment type="caution">
    <text evidence="2">The sequence shown here is derived from an EMBL/GenBank/DDBJ whole genome shotgun (WGS) entry which is preliminary data.</text>
</comment>
<reference evidence="2 3" key="1">
    <citation type="submission" date="2023-01" db="EMBL/GenBank/DDBJ databases">
        <title>Analysis of 21 Apiospora genomes using comparative genomics revels a genus with tremendous synthesis potential of carbohydrate active enzymes and secondary metabolites.</title>
        <authorList>
            <person name="Sorensen T."/>
        </authorList>
    </citation>
    <scope>NUCLEOTIDE SEQUENCE [LARGE SCALE GENOMIC DNA]</scope>
    <source>
        <strain evidence="2 3">CBS 24483</strain>
    </source>
</reference>
<organism evidence="2 3">
    <name type="scientific">Apiospora aurea</name>
    <dbReference type="NCBI Taxonomy" id="335848"/>
    <lineage>
        <taxon>Eukaryota</taxon>
        <taxon>Fungi</taxon>
        <taxon>Dikarya</taxon>
        <taxon>Ascomycota</taxon>
        <taxon>Pezizomycotina</taxon>
        <taxon>Sordariomycetes</taxon>
        <taxon>Xylariomycetidae</taxon>
        <taxon>Amphisphaeriales</taxon>
        <taxon>Apiosporaceae</taxon>
        <taxon>Apiospora</taxon>
    </lineage>
</organism>
<dbReference type="GeneID" id="92075204"/>
<keyword evidence="3" id="KW-1185">Reference proteome</keyword>
<evidence type="ECO:0000313" key="2">
    <source>
        <dbReference type="EMBL" id="KAK7956698.1"/>
    </source>
</evidence>
<dbReference type="Proteomes" id="UP001391051">
    <property type="component" value="Unassembled WGS sequence"/>
</dbReference>
<evidence type="ECO:0000256" key="1">
    <source>
        <dbReference type="SAM" id="SignalP"/>
    </source>
</evidence>
<dbReference type="EMBL" id="JAQQWE010000004">
    <property type="protein sequence ID" value="KAK7956698.1"/>
    <property type="molecule type" value="Genomic_DNA"/>
</dbReference>
<sequence length="161" mass="16747">MHAYLIALVSTVAAAAAAPGYSHVSSSSSSLIAAARDTPYAEWPAAHFAESCSPGGCFASFNISAPAGYVAGAPAFDVICHPVYARQDWRDCDNSGGVEEAATGSSRVQSMKTDASRRGLVRISVAHIWAMGAGSSSRRTMLRGSRTSMRGGRCLACRSRG</sequence>
<name>A0ABR1QJ96_9PEZI</name>
<dbReference type="RefSeq" id="XP_066702004.1">
    <property type="nucleotide sequence ID" value="XM_066842142.1"/>
</dbReference>
<proteinExistence type="predicted"/>
<keyword evidence="1" id="KW-0732">Signal</keyword>
<gene>
    <name evidence="2" type="ORF">PG986_005920</name>
</gene>
<feature type="signal peptide" evidence="1">
    <location>
        <begin position="1"/>
        <end position="17"/>
    </location>
</feature>
<feature type="chain" id="PRO_5045987291" evidence="1">
    <location>
        <begin position="18"/>
        <end position="161"/>
    </location>
</feature>